<evidence type="ECO:0000313" key="2">
    <source>
        <dbReference type="Proteomes" id="UP001175097"/>
    </source>
</evidence>
<organism evidence="1 2">
    <name type="scientific">Sporosarcina highlanderae</name>
    <dbReference type="NCBI Taxonomy" id="3035916"/>
    <lineage>
        <taxon>Bacteria</taxon>
        <taxon>Bacillati</taxon>
        <taxon>Bacillota</taxon>
        <taxon>Bacilli</taxon>
        <taxon>Bacillales</taxon>
        <taxon>Caryophanaceae</taxon>
        <taxon>Sporosarcina</taxon>
    </lineage>
</organism>
<evidence type="ECO:0000313" key="1">
    <source>
        <dbReference type="EMBL" id="MDN4607169.1"/>
    </source>
</evidence>
<accession>A0ABT8JSP3</accession>
<name>A0ABT8JSP3_9BACL</name>
<sequence>MTQKGFDLNHIELILKFNMDEIDYPQYFRRRDLSKNGHLSELNYIVNDNQHMLNEFLSKISVGLRCRAMKGIFKLTNRDLEVMSGFGKSAIGYFIQDNMELNKDSIVMAQRNTSLEMLNNLAIILDLPFRYLAYQCTKYQMINDFSEYNTPKIKVRNLYHLIEETLFELKNEPKKKRNIFGVRIENEFQTGENKYLNTRVDIREKFFTIEIHLENHANLNSVDLINLEGALDKSNEIYIRDAFLRDNKKLCILILTDINEFAYLLNSNLSVFKGNDKEGYLVATIITAIILGEPILIHGEYSLELSKCLARTISCTQMLTIIPELETFTLANLQSQNEYFKSMDVIKTLIIHNPHTTSALYSLPTYLKEQKWNVDGLVPNLTIITMDSIEEATAFVEKIPYSPLIDAADYMKKSINLQSLKSIIDGQMNLSPISNSVTEDSSLGIRRKFREWIENEKDEEVEISKYVMAWLHQFSSFIDSEEQLFEWSYKVFKQSLGLSGNTGVKVH</sequence>
<proteinExistence type="predicted"/>
<comment type="caution">
    <text evidence="1">The sequence shown here is derived from an EMBL/GenBank/DDBJ whole genome shotgun (WGS) entry which is preliminary data.</text>
</comment>
<dbReference type="RefSeq" id="WP_301242716.1">
    <property type="nucleotide sequence ID" value="NZ_JAROCC010000004.1"/>
</dbReference>
<reference evidence="1" key="1">
    <citation type="submission" date="2023-03" db="EMBL/GenBank/DDBJ databases">
        <title>MT1 and MT2 Draft Genomes of Novel Species.</title>
        <authorList>
            <person name="Venkateswaran K."/>
        </authorList>
    </citation>
    <scope>NUCLEOTIDE SEQUENCE</scope>
    <source>
        <strain evidence="1">F6_3S_P_2</strain>
    </source>
</reference>
<gene>
    <name evidence="1" type="ORF">P5G49_06690</name>
</gene>
<keyword evidence="2" id="KW-1185">Reference proteome</keyword>
<dbReference type="EMBL" id="JAROCC010000004">
    <property type="protein sequence ID" value="MDN4607169.1"/>
    <property type="molecule type" value="Genomic_DNA"/>
</dbReference>
<protein>
    <submittedName>
        <fullName evidence="1">Uncharacterized protein</fullName>
    </submittedName>
</protein>
<dbReference type="Proteomes" id="UP001175097">
    <property type="component" value="Unassembled WGS sequence"/>
</dbReference>